<keyword evidence="2" id="KW-1185">Reference proteome</keyword>
<dbReference type="Proteomes" id="UP000198224">
    <property type="component" value="Chromosome I"/>
</dbReference>
<sequence length="113" mass="12625">MFETCLRRPVFLGLSWRSLRCSPPVAEGLNATDAHLRHVWQTFKDAGARTVVLGGLKFADDHVHSFMSYGLPLPTGTFKPGKKGCSLPTLRRRSWPLSLRCTPMCPRTAVPPY</sequence>
<evidence type="ECO:0000313" key="2">
    <source>
        <dbReference type="Proteomes" id="UP000198224"/>
    </source>
</evidence>
<gene>
    <name evidence="1" type="ORF">GA0070612_5145</name>
</gene>
<dbReference type="AlphaFoldDB" id="A0A1C4YSW2"/>
<organism evidence="1 2">
    <name type="scientific">Micromonospora chokoriensis</name>
    <dbReference type="NCBI Taxonomy" id="356851"/>
    <lineage>
        <taxon>Bacteria</taxon>
        <taxon>Bacillati</taxon>
        <taxon>Actinomycetota</taxon>
        <taxon>Actinomycetes</taxon>
        <taxon>Micromonosporales</taxon>
        <taxon>Micromonosporaceae</taxon>
        <taxon>Micromonospora</taxon>
    </lineage>
</organism>
<reference evidence="2" key="1">
    <citation type="submission" date="2016-06" db="EMBL/GenBank/DDBJ databases">
        <authorList>
            <person name="Varghese N."/>
            <person name="Submissions Spin"/>
        </authorList>
    </citation>
    <scope>NUCLEOTIDE SEQUENCE [LARGE SCALE GENOMIC DNA]</scope>
    <source>
        <strain evidence="2">DSM 45160</strain>
    </source>
</reference>
<name>A0A1C4YSW2_9ACTN</name>
<evidence type="ECO:0000313" key="1">
    <source>
        <dbReference type="EMBL" id="SCF23421.1"/>
    </source>
</evidence>
<accession>A0A1C4YSW2</accession>
<dbReference type="EMBL" id="LT607409">
    <property type="protein sequence ID" value="SCF23421.1"/>
    <property type="molecule type" value="Genomic_DNA"/>
</dbReference>
<protein>
    <submittedName>
        <fullName evidence="1">Uncharacterized protein</fullName>
    </submittedName>
</protein>
<proteinExistence type="predicted"/>